<feature type="signal peptide" evidence="2">
    <location>
        <begin position="1"/>
        <end position="24"/>
    </location>
</feature>
<keyword evidence="5" id="KW-1185">Reference proteome</keyword>
<keyword evidence="1 2" id="KW-0732">Signal</keyword>
<dbReference type="AlphaFoldDB" id="A0AAN0W0K1"/>
<reference evidence="4 5" key="1">
    <citation type="submission" date="2014-10" db="EMBL/GenBank/DDBJ databases">
        <title>The Complete Genome Sequence for the Shellfish Pathogen Vibrio coralliilyticus RE98 Isolated from a Shellfish Hatchery.</title>
        <authorList>
            <person name="Richards G.P."/>
            <person name="Bono J.L."/>
            <person name="Watson M.A."/>
            <person name="Needleman D.S."/>
        </authorList>
    </citation>
    <scope>NUCLEOTIDE SEQUENCE [LARGE SCALE GENOMIC DNA]</scope>
    <source>
        <strain evidence="4 5">RE98</strain>
        <plasmid evidence="4 5">p319</plasmid>
    </source>
</reference>
<dbReference type="InterPro" id="IPR036435">
    <property type="entry name" value="Leukocidin/porin_MspA_sf"/>
</dbReference>
<geneLocation type="plasmid" evidence="4 5">
    <name>p319</name>
</geneLocation>
<evidence type="ECO:0000313" key="5">
    <source>
        <dbReference type="Proteomes" id="UP000030081"/>
    </source>
</evidence>
<evidence type="ECO:0000313" key="4">
    <source>
        <dbReference type="EMBL" id="AIW22953.1"/>
    </source>
</evidence>
<keyword evidence="4" id="KW-0614">Plasmid</keyword>
<dbReference type="Gene3D" id="2.70.240.10">
    <property type="entry name" value="Leukocidin/porin MspA"/>
    <property type="match status" value="1"/>
</dbReference>
<name>A0AAN0W0K1_9VIBR</name>
<accession>A0AAN0W0K1</accession>
<organism evidence="4 5">
    <name type="scientific">Vibrio coralliilyticus</name>
    <dbReference type="NCBI Taxonomy" id="190893"/>
    <lineage>
        <taxon>Bacteria</taxon>
        <taxon>Pseudomonadati</taxon>
        <taxon>Pseudomonadota</taxon>
        <taxon>Gammaproteobacteria</taxon>
        <taxon>Vibrionales</taxon>
        <taxon>Vibrionaceae</taxon>
        <taxon>Vibrio</taxon>
    </lineage>
</organism>
<sequence>MKRKIAFLSTLTLAIAASMAPAQAADTLKAYTSSLYQLDDSDARNKKIRLIYSLENVWNQSSIPQQNKEARLILKGGSGFDMTHVPNKTQTYGFATGGDFRYTVPTAFKLALSYASGSPLRHINHAPENTIASASVSESLEYNLGVTGSSSPSINAGVSWSNRVTYDQPEFQTVADFDQNNESVTWMIENQTIRHNSPAKDWLLYRWTNCGNNLIDYNELPVVMRSDFKPQVGAVYSKRNIDDGQNTTDIKLTAAWRKTDYYFGKDWCTYYTNFTWKNQRDRHSWTQADRTVTIAWNDALYH</sequence>
<dbReference type="Proteomes" id="UP000030081">
    <property type="component" value="Plasmid p319"/>
</dbReference>
<proteinExistence type="predicted"/>
<feature type="domain" description="Leukocidin/Hemolysin toxin" evidence="3">
    <location>
        <begin position="65"/>
        <end position="293"/>
    </location>
</feature>
<dbReference type="KEGG" id="vcy:IX92_28425"/>
<evidence type="ECO:0000256" key="1">
    <source>
        <dbReference type="ARBA" id="ARBA00022729"/>
    </source>
</evidence>
<dbReference type="GO" id="GO:0005576">
    <property type="term" value="C:extracellular region"/>
    <property type="evidence" value="ECO:0007669"/>
    <property type="project" value="InterPro"/>
</dbReference>
<dbReference type="EMBL" id="CP009620">
    <property type="protein sequence ID" value="AIW22953.1"/>
    <property type="molecule type" value="Genomic_DNA"/>
</dbReference>
<dbReference type="SUPFAM" id="SSF56959">
    <property type="entry name" value="Leukocidin-like"/>
    <property type="match status" value="1"/>
</dbReference>
<dbReference type="Pfam" id="PF07968">
    <property type="entry name" value="Leukocidin"/>
    <property type="match status" value="1"/>
</dbReference>
<protein>
    <submittedName>
        <fullName evidence="4">dTDP-glucose 4,6-dehydratase</fullName>
    </submittedName>
</protein>
<feature type="chain" id="PRO_5043013766" evidence="2">
    <location>
        <begin position="25"/>
        <end position="302"/>
    </location>
</feature>
<evidence type="ECO:0000256" key="2">
    <source>
        <dbReference type="SAM" id="SignalP"/>
    </source>
</evidence>
<dbReference type="GO" id="GO:0051715">
    <property type="term" value="P:cytolysis in another organism"/>
    <property type="evidence" value="ECO:0007669"/>
    <property type="project" value="InterPro"/>
</dbReference>
<dbReference type="RefSeq" id="WP_043011882.1">
    <property type="nucleotide sequence ID" value="NZ_CP009620.1"/>
</dbReference>
<evidence type="ECO:0000259" key="3">
    <source>
        <dbReference type="Pfam" id="PF07968"/>
    </source>
</evidence>
<gene>
    <name evidence="4" type="ORF">IX92_28425</name>
</gene>
<dbReference type="InterPro" id="IPR016183">
    <property type="entry name" value="Leukocidin/Hemolysin_toxin"/>
</dbReference>